<accession>A0A1L9SFE5</accession>
<keyword evidence="6 8" id="KW-0472">Membrane</keyword>
<evidence type="ECO:0000256" key="6">
    <source>
        <dbReference type="ARBA" id="ARBA00023136"/>
    </source>
</evidence>
<dbReference type="PIRSF" id="PIRSF006060">
    <property type="entry name" value="AA_transporter"/>
    <property type="match status" value="1"/>
</dbReference>
<evidence type="ECO:0000256" key="4">
    <source>
        <dbReference type="ARBA" id="ARBA00022970"/>
    </source>
</evidence>
<dbReference type="PANTHER" id="PTHR43341:SF38">
    <property type="entry name" value="PROLINE TRANSPORTER (EUROFUNG)"/>
    <property type="match status" value="1"/>
</dbReference>
<dbReference type="Gene3D" id="1.20.1740.10">
    <property type="entry name" value="Amino acid/polyamine transporter I"/>
    <property type="match status" value="1"/>
</dbReference>
<feature type="region of interest" description="Disordered" evidence="7">
    <location>
        <begin position="30"/>
        <end position="60"/>
    </location>
</feature>
<feature type="compositionally biased region" description="Basic and acidic residues" evidence="7">
    <location>
        <begin position="35"/>
        <end position="49"/>
    </location>
</feature>
<feature type="transmembrane region" description="Helical" evidence="8">
    <location>
        <begin position="204"/>
        <end position="225"/>
    </location>
</feature>
<dbReference type="EMBL" id="KV878344">
    <property type="protein sequence ID" value="OJJ45921.1"/>
    <property type="molecule type" value="Genomic_DNA"/>
</dbReference>
<dbReference type="GeneID" id="34609818"/>
<feature type="domain" description="Amino acid permease/ SLC12A" evidence="9">
    <location>
        <begin position="65"/>
        <end position="519"/>
    </location>
</feature>
<dbReference type="AlphaFoldDB" id="A0A1L9SFE5"/>
<name>A0A1L9SFE5_9EURO</name>
<gene>
    <name evidence="10" type="ORF">ASPZODRAFT_133789</name>
</gene>
<dbReference type="STRING" id="1073090.A0A1L9SFE5"/>
<keyword evidence="11" id="KW-1185">Reference proteome</keyword>
<feature type="transmembrane region" description="Helical" evidence="8">
    <location>
        <begin position="145"/>
        <end position="169"/>
    </location>
</feature>
<feature type="transmembrane region" description="Helical" evidence="8">
    <location>
        <begin position="258"/>
        <end position="278"/>
    </location>
</feature>
<evidence type="ECO:0000256" key="8">
    <source>
        <dbReference type="SAM" id="Phobius"/>
    </source>
</evidence>
<protein>
    <recommendedName>
        <fullName evidence="9">Amino acid permease/ SLC12A domain-containing protein</fullName>
    </recommendedName>
</protein>
<evidence type="ECO:0000313" key="11">
    <source>
        <dbReference type="Proteomes" id="UP000184188"/>
    </source>
</evidence>
<feature type="transmembrane region" description="Helical" evidence="8">
    <location>
        <begin position="470"/>
        <end position="492"/>
    </location>
</feature>
<feature type="transmembrane region" description="Helical" evidence="8">
    <location>
        <begin position="395"/>
        <end position="412"/>
    </location>
</feature>
<feature type="transmembrane region" description="Helical" evidence="8">
    <location>
        <begin position="96"/>
        <end position="120"/>
    </location>
</feature>
<dbReference type="Proteomes" id="UP000184188">
    <property type="component" value="Unassembled WGS sequence"/>
</dbReference>
<keyword evidence="5 8" id="KW-1133">Transmembrane helix</keyword>
<evidence type="ECO:0000256" key="1">
    <source>
        <dbReference type="ARBA" id="ARBA00004141"/>
    </source>
</evidence>
<evidence type="ECO:0000256" key="7">
    <source>
        <dbReference type="SAM" id="MobiDB-lite"/>
    </source>
</evidence>
<keyword evidence="4" id="KW-0029">Amino-acid transport</keyword>
<keyword evidence="2" id="KW-0813">Transport</keyword>
<evidence type="ECO:0000256" key="3">
    <source>
        <dbReference type="ARBA" id="ARBA00022692"/>
    </source>
</evidence>
<reference evidence="11" key="1">
    <citation type="journal article" date="2017" name="Genome Biol.">
        <title>Comparative genomics reveals high biological diversity and specific adaptations in the industrially and medically important fungal genus Aspergillus.</title>
        <authorList>
            <person name="de Vries R.P."/>
            <person name="Riley R."/>
            <person name="Wiebenga A."/>
            <person name="Aguilar-Osorio G."/>
            <person name="Amillis S."/>
            <person name="Uchima C.A."/>
            <person name="Anderluh G."/>
            <person name="Asadollahi M."/>
            <person name="Askin M."/>
            <person name="Barry K."/>
            <person name="Battaglia E."/>
            <person name="Bayram O."/>
            <person name="Benocci T."/>
            <person name="Braus-Stromeyer S.A."/>
            <person name="Caldana C."/>
            <person name="Canovas D."/>
            <person name="Cerqueira G.C."/>
            <person name="Chen F."/>
            <person name="Chen W."/>
            <person name="Choi C."/>
            <person name="Clum A."/>
            <person name="Dos Santos R.A."/>
            <person name="Damasio A.R."/>
            <person name="Diallinas G."/>
            <person name="Emri T."/>
            <person name="Fekete E."/>
            <person name="Flipphi M."/>
            <person name="Freyberg S."/>
            <person name="Gallo A."/>
            <person name="Gournas C."/>
            <person name="Habgood R."/>
            <person name="Hainaut M."/>
            <person name="Harispe M.L."/>
            <person name="Henrissat B."/>
            <person name="Hilden K.S."/>
            <person name="Hope R."/>
            <person name="Hossain A."/>
            <person name="Karabika E."/>
            <person name="Karaffa L."/>
            <person name="Karanyi Z."/>
            <person name="Krasevec N."/>
            <person name="Kuo A."/>
            <person name="Kusch H."/>
            <person name="LaButti K."/>
            <person name="Lagendijk E.L."/>
            <person name="Lapidus A."/>
            <person name="Levasseur A."/>
            <person name="Lindquist E."/>
            <person name="Lipzen A."/>
            <person name="Logrieco A.F."/>
            <person name="MacCabe A."/>
            <person name="Maekelae M.R."/>
            <person name="Malavazi I."/>
            <person name="Melin P."/>
            <person name="Meyer V."/>
            <person name="Mielnichuk N."/>
            <person name="Miskei M."/>
            <person name="Molnar A.P."/>
            <person name="Mule G."/>
            <person name="Ngan C.Y."/>
            <person name="Orejas M."/>
            <person name="Orosz E."/>
            <person name="Ouedraogo J.P."/>
            <person name="Overkamp K.M."/>
            <person name="Park H.-S."/>
            <person name="Perrone G."/>
            <person name="Piumi F."/>
            <person name="Punt P.J."/>
            <person name="Ram A.F."/>
            <person name="Ramon A."/>
            <person name="Rauscher S."/>
            <person name="Record E."/>
            <person name="Riano-Pachon D.M."/>
            <person name="Robert V."/>
            <person name="Roehrig J."/>
            <person name="Ruller R."/>
            <person name="Salamov A."/>
            <person name="Salih N.S."/>
            <person name="Samson R.A."/>
            <person name="Sandor E."/>
            <person name="Sanguinetti M."/>
            <person name="Schuetze T."/>
            <person name="Sepcic K."/>
            <person name="Shelest E."/>
            <person name="Sherlock G."/>
            <person name="Sophianopoulou V."/>
            <person name="Squina F.M."/>
            <person name="Sun H."/>
            <person name="Susca A."/>
            <person name="Todd R.B."/>
            <person name="Tsang A."/>
            <person name="Unkles S.E."/>
            <person name="van de Wiele N."/>
            <person name="van Rossen-Uffink D."/>
            <person name="Oliveira J.V."/>
            <person name="Vesth T.C."/>
            <person name="Visser J."/>
            <person name="Yu J.-H."/>
            <person name="Zhou M."/>
            <person name="Andersen M.R."/>
            <person name="Archer D.B."/>
            <person name="Baker S.E."/>
            <person name="Benoit I."/>
            <person name="Brakhage A.A."/>
            <person name="Braus G.H."/>
            <person name="Fischer R."/>
            <person name="Frisvad J.C."/>
            <person name="Goldman G.H."/>
            <person name="Houbraken J."/>
            <person name="Oakley B."/>
            <person name="Pocsi I."/>
            <person name="Scazzocchio C."/>
            <person name="Seiboth B."/>
            <person name="vanKuyk P.A."/>
            <person name="Wortman J."/>
            <person name="Dyer P.S."/>
            <person name="Grigoriev I.V."/>
        </authorList>
    </citation>
    <scope>NUCLEOTIDE SEQUENCE [LARGE SCALE GENOMIC DNA]</scope>
    <source>
        <strain evidence="11">CBS 506.65</strain>
    </source>
</reference>
<evidence type="ECO:0000256" key="5">
    <source>
        <dbReference type="ARBA" id="ARBA00022989"/>
    </source>
</evidence>
<feature type="transmembrane region" description="Helical" evidence="8">
    <location>
        <begin position="298"/>
        <end position="316"/>
    </location>
</feature>
<dbReference type="PANTHER" id="PTHR43341">
    <property type="entry name" value="AMINO ACID PERMEASE"/>
    <property type="match status" value="1"/>
</dbReference>
<dbReference type="GO" id="GO:0015171">
    <property type="term" value="F:amino acid transmembrane transporter activity"/>
    <property type="evidence" value="ECO:0007669"/>
    <property type="project" value="TreeGrafter"/>
</dbReference>
<feature type="transmembrane region" description="Helical" evidence="8">
    <location>
        <begin position="424"/>
        <end position="444"/>
    </location>
</feature>
<feature type="transmembrane region" description="Helical" evidence="8">
    <location>
        <begin position="68"/>
        <end position="90"/>
    </location>
</feature>
<evidence type="ECO:0000313" key="10">
    <source>
        <dbReference type="EMBL" id="OJJ45921.1"/>
    </source>
</evidence>
<dbReference type="FunFam" id="1.20.1740.10:FF:000006">
    <property type="entry name" value="General amino acid permease"/>
    <property type="match status" value="1"/>
</dbReference>
<comment type="subcellular location">
    <subcellularLocation>
        <location evidence="1">Membrane</location>
        <topology evidence="1">Multi-pass membrane protein</topology>
    </subcellularLocation>
</comment>
<dbReference type="OrthoDB" id="3900342at2759"/>
<organism evidence="10 11">
    <name type="scientific">Penicilliopsis zonata CBS 506.65</name>
    <dbReference type="NCBI Taxonomy" id="1073090"/>
    <lineage>
        <taxon>Eukaryota</taxon>
        <taxon>Fungi</taxon>
        <taxon>Dikarya</taxon>
        <taxon>Ascomycota</taxon>
        <taxon>Pezizomycotina</taxon>
        <taxon>Eurotiomycetes</taxon>
        <taxon>Eurotiomycetidae</taxon>
        <taxon>Eurotiales</taxon>
        <taxon>Aspergillaceae</taxon>
        <taxon>Penicilliopsis</taxon>
    </lineage>
</organism>
<dbReference type="Pfam" id="PF00324">
    <property type="entry name" value="AA_permease"/>
    <property type="match status" value="1"/>
</dbReference>
<feature type="transmembrane region" description="Helical" evidence="8">
    <location>
        <begin position="498"/>
        <end position="517"/>
    </location>
</feature>
<dbReference type="GO" id="GO:0016020">
    <property type="term" value="C:membrane"/>
    <property type="evidence" value="ECO:0007669"/>
    <property type="project" value="UniProtKB-SubCell"/>
</dbReference>
<dbReference type="VEuPathDB" id="FungiDB:ASPZODRAFT_133789"/>
<feature type="transmembrane region" description="Helical" evidence="8">
    <location>
        <begin position="175"/>
        <end position="192"/>
    </location>
</feature>
<dbReference type="InterPro" id="IPR004841">
    <property type="entry name" value="AA-permease/SLC12A_dom"/>
</dbReference>
<dbReference type="RefSeq" id="XP_022580431.1">
    <property type="nucleotide sequence ID" value="XM_022723353.1"/>
</dbReference>
<keyword evidence="3 8" id="KW-0812">Transmembrane</keyword>
<evidence type="ECO:0000256" key="2">
    <source>
        <dbReference type="ARBA" id="ARBA00022448"/>
    </source>
</evidence>
<dbReference type="InterPro" id="IPR050524">
    <property type="entry name" value="APC_YAT"/>
</dbReference>
<sequence length="567" mass="62252">MVYIEYSTSQSWPLNCVTIPLTCPTRLISQQDAENTSRKPEESVREHANMTKPNPQTHRGIKSRHSQMMAIGGTIGTGLFVGVGEALAVGGPLSVLLGYLIMCLLVYSILTATCEINAYLPISGCSMAYYGTRFVSPSLGCAMGYLYWVAFGVIVGYEITAASVVIHYWPNEIPIAALVTVMLAVVVLLNLLPVRVYGEAEFWFASLKVFMILGLLILSVVLFFGGGPDHKRLGFHYWKDPGAINAYLVQGDSGRFCAFLYVLCYSAFAFNFAPELLVIASAEMQNPRQNLPRTAKMFFYRLLVFYIGSVLAVGVICPSNAPGLTNGSGVAASPFVIAIKSAGIHGLDSVINAVIITSAWSAGNSSLYMSSRSLYSLAVAGGAPSIFTRCNRHGVPVYAVLSSSVFALLAYMNCSAGTSTVFNWLVSLTNTAGFISWTCCCVIFHRFRKACRVQSVTVDSLPYHSRLQPYLAWLATVAFPVLLLCNGFHVFFPGNWSVSSFLTAYVGLVIFIFVYLVHRVLHWSDPWLYSPHQVDLTSGLDEFDGMEEQYNEHEKQKSSNAFQVLWE</sequence>
<proteinExistence type="predicted"/>
<evidence type="ECO:0000259" key="9">
    <source>
        <dbReference type="Pfam" id="PF00324"/>
    </source>
</evidence>